<dbReference type="InterPro" id="IPR013785">
    <property type="entry name" value="Aldolase_TIM"/>
</dbReference>
<reference evidence="10 11" key="1">
    <citation type="journal article" date="2016" name="Nat. Commun.">
        <title>Thousands of microbial genomes shed light on interconnected biogeochemical processes in an aquifer system.</title>
        <authorList>
            <person name="Anantharaman K."/>
            <person name="Brown C.T."/>
            <person name="Hug L.A."/>
            <person name="Sharon I."/>
            <person name="Castelle C.J."/>
            <person name="Probst A.J."/>
            <person name="Thomas B.C."/>
            <person name="Singh A."/>
            <person name="Wilkins M.J."/>
            <person name="Karaoz U."/>
            <person name="Brodie E.L."/>
            <person name="Williams K.H."/>
            <person name="Hubbard S.S."/>
            <person name="Banfield J.F."/>
        </authorList>
    </citation>
    <scope>NUCLEOTIDE SEQUENCE [LARGE SCALE GENOMIC DNA]</scope>
</reference>
<dbReference type="NCBIfam" id="NF003652">
    <property type="entry name" value="PRK05286.2-5"/>
    <property type="match status" value="1"/>
</dbReference>
<dbReference type="EC" id="1.3.5.2" evidence="8"/>
<evidence type="ECO:0000256" key="6">
    <source>
        <dbReference type="ARBA" id="ARBA00023002"/>
    </source>
</evidence>
<accession>A0A1G2FHS4</accession>
<dbReference type="Proteomes" id="UP000177061">
    <property type="component" value="Unassembled WGS sequence"/>
</dbReference>
<evidence type="ECO:0000256" key="7">
    <source>
        <dbReference type="ARBA" id="ARBA00023136"/>
    </source>
</evidence>
<evidence type="ECO:0000259" key="9">
    <source>
        <dbReference type="Pfam" id="PF01180"/>
    </source>
</evidence>
<evidence type="ECO:0000256" key="1">
    <source>
        <dbReference type="ARBA" id="ARBA00001917"/>
    </source>
</evidence>
<evidence type="ECO:0000256" key="2">
    <source>
        <dbReference type="ARBA" id="ARBA00004725"/>
    </source>
</evidence>
<dbReference type="STRING" id="1801997.A3J64_01280"/>
<evidence type="ECO:0000313" key="10">
    <source>
        <dbReference type="EMBL" id="OGZ37128.1"/>
    </source>
</evidence>
<dbReference type="AlphaFoldDB" id="A0A1G2FHS4"/>
<sequence length="378" mass="41875">MKNIFFQLRNSIIGFLYRNFFKKILFKIDEEKIHDNIIRLGKFLGSNILFRKTISLSLNFSDPMLEQNIGGIFFKNPVGLAAGFDKNAELTEIAPSLGFGFIEVGSITGQPCSGNPKPRLWRLIKSRSIVVYYGLKNDGSEIISKRLATKKFKIPVGISLAKTNSPETIEIEKGIKDYLKAAQSFLNIGDYLTINISCPNAFGGQPFTDSYSLNLLLQEIKGLNIKKPIFLKMPPDLPPEKVDKIIELADGYRLAGFICANLIKNRNNPKIIPEEISRVPEELGGISGRPAEETANNLIAYIYQKTKGEKIIIGCGGIFNALDAYKKIRLGASLLQLITGLIFEGPQIISQINLGLCRLLKKDGFKNISEAVGADNSL</sequence>
<keyword evidence="4" id="KW-0288">FMN</keyword>
<dbReference type="GO" id="GO:0106430">
    <property type="term" value="F:dihydroorotate dehydrogenase (quinone) activity"/>
    <property type="evidence" value="ECO:0007669"/>
    <property type="project" value="UniProtKB-EC"/>
</dbReference>
<evidence type="ECO:0000256" key="8">
    <source>
        <dbReference type="NCBIfam" id="TIGR01036"/>
    </source>
</evidence>
<dbReference type="GO" id="GO:0005737">
    <property type="term" value="C:cytoplasm"/>
    <property type="evidence" value="ECO:0007669"/>
    <property type="project" value="InterPro"/>
</dbReference>
<keyword evidence="6" id="KW-0560">Oxidoreductase</keyword>
<dbReference type="GO" id="GO:0006207">
    <property type="term" value="P:'de novo' pyrimidine nucleobase biosynthetic process"/>
    <property type="evidence" value="ECO:0007669"/>
    <property type="project" value="UniProtKB-UniRule"/>
</dbReference>
<dbReference type="InterPro" id="IPR005719">
    <property type="entry name" value="Dihydroorotate_DH_2"/>
</dbReference>
<feature type="domain" description="Dihydroorotate dehydrogenase catalytic" evidence="9">
    <location>
        <begin position="64"/>
        <end position="359"/>
    </location>
</feature>
<name>A0A1G2FHS4_9BACT</name>
<evidence type="ECO:0000256" key="4">
    <source>
        <dbReference type="ARBA" id="ARBA00022643"/>
    </source>
</evidence>
<comment type="cofactor">
    <cofactor evidence="1">
        <name>FMN</name>
        <dbReference type="ChEBI" id="CHEBI:58210"/>
    </cofactor>
</comment>
<gene>
    <name evidence="10" type="ORF">A3J64_01280</name>
</gene>
<dbReference type="InterPro" id="IPR005720">
    <property type="entry name" value="Dihydroorotate_DH_cat"/>
</dbReference>
<proteinExistence type="predicted"/>
<dbReference type="PANTHER" id="PTHR48109:SF4">
    <property type="entry name" value="DIHYDROOROTATE DEHYDROGENASE (QUINONE), MITOCHONDRIAL"/>
    <property type="match status" value="1"/>
</dbReference>
<dbReference type="CDD" id="cd04738">
    <property type="entry name" value="DHOD_2_like"/>
    <property type="match status" value="1"/>
</dbReference>
<dbReference type="NCBIfam" id="TIGR01036">
    <property type="entry name" value="pyrD_sub2"/>
    <property type="match status" value="1"/>
</dbReference>
<dbReference type="EMBL" id="MHNB01000015">
    <property type="protein sequence ID" value="OGZ37128.1"/>
    <property type="molecule type" value="Genomic_DNA"/>
</dbReference>
<organism evidence="10 11">
    <name type="scientific">Candidatus Portnoybacteria bacterium RIFCSPHIGHO2_12_FULL_38_9</name>
    <dbReference type="NCBI Taxonomy" id="1801997"/>
    <lineage>
        <taxon>Bacteria</taxon>
        <taxon>Candidatus Portnoyibacteriota</taxon>
    </lineage>
</organism>
<dbReference type="Pfam" id="PF01180">
    <property type="entry name" value="DHO_dh"/>
    <property type="match status" value="1"/>
</dbReference>
<comment type="caution">
    <text evidence="10">The sequence shown here is derived from an EMBL/GenBank/DDBJ whole genome shotgun (WGS) entry which is preliminary data.</text>
</comment>
<dbReference type="PANTHER" id="PTHR48109">
    <property type="entry name" value="DIHYDROOROTATE DEHYDROGENASE (QUINONE), MITOCHONDRIAL-RELATED"/>
    <property type="match status" value="1"/>
</dbReference>
<dbReference type="GO" id="GO:0005886">
    <property type="term" value="C:plasma membrane"/>
    <property type="evidence" value="ECO:0007669"/>
    <property type="project" value="TreeGrafter"/>
</dbReference>
<comment type="pathway">
    <text evidence="2">Pyrimidine metabolism; UMP biosynthesis via de novo pathway.</text>
</comment>
<dbReference type="Gene3D" id="3.20.20.70">
    <property type="entry name" value="Aldolase class I"/>
    <property type="match status" value="1"/>
</dbReference>
<evidence type="ECO:0000313" key="11">
    <source>
        <dbReference type="Proteomes" id="UP000177061"/>
    </source>
</evidence>
<keyword evidence="3" id="KW-0285">Flavoprotein</keyword>
<dbReference type="GO" id="GO:0009220">
    <property type="term" value="P:pyrimidine ribonucleotide biosynthetic process"/>
    <property type="evidence" value="ECO:0007669"/>
    <property type="project" value="UniProtKB-UniRule"/>
</dbReference>
<evidence type="ECO:0000256" key="3">
    <source>
        <dbReference type="ARBA" id="ARBA00022630"/>
    </source>
</evidence>
<keyword evidence="7" id="KW-0472">Membrane</keyword>
<dbReference type="InterPro" id="IPR050074">
    <property type="entry name" value="DHO_dehydrogenase"/>
</dbReference>
<keyword evidence="5" id="KW-0665">Pyrimidine biosynthesis</keyword>
<dbReference type="SUPFAM" id="SSF51395">
    <property type="entry name" value="FMN-linked oxidoreductases"/>
    <property type="match status" value="1"/>
</dbReference>
<evidence type="ECO:0000256" key="5">
    <source>
        <dbReference type="ARBA" id="ARBA00022975"/>
    </source>
</evidence>
<protein>
    <recommendedName>
        <fullName evidence="8">Dihydroorotate dehydrogenase (quinone)</fullName>
        <ecNumber evidence="8">1.3.5.2</ecNumber>
    </recommendedName>
</protein>